<gene>
    <name evidence="4" type="primary">RvY_07131-1</name>
    <name evidence="4" type="synonym">RvY_07131.1</name>
    <name evidence="4" type="ORF">RvY_07131</name>
</gene>
<evidence type="ECO:0008006" key="6">
    <source>
        <dbReference type="Google" id="ProtNLM"/>
    </source>
</evidence>
<dbReference type="NCBIfam" id="TIGR00231">
    <property type="entry name" value="small_GTP"/>
    <property type="match status" value="1"/>
</dbReference>
<dbReference type="CDD" id="cd01860">
    <property type="entry name" value="Rab5_related"/>
    <property type="match status" value="1"/>
</dbReference>
<dbReference type="Pfam" id="PF00071">
    <property type="entry name" value="Ras"/>
    <property type="match status" value="1"/>
</dbReference>
<dbReference type="SMART" id="SM00175">
    <property type="entry name" value="RAB"/>
    <property type="match status" value="1"/>
</dbReference>
<evidence type="ECO:0000313" key="4">
    <source>
        <dbReference type="EMBL" id="GAU95530.1"/>
    </source>
</evidence>
<dbReference type="PROSITE" id="PS51421">
    <property type="entry name" value="RAS"/>
    <property type="match status" value="1"/>
</dbReference>
<dbReference type="Gene3D" id="3.40.50.300">
    <property type="entry name" value="P-loop containing nucleotide triphosphate hydrolases"/>
    <property type="match status" value="1"/>
</dbReference>
<proteinExistence type="inferred from homology"/>
<dbReference type="PANTHER" id="PTHR47978">
    <property type="match status" value="1"/>
</dbReference>
<name>A0A1D1V3P7_RAMVA</name>
<evidence type="ECO:0000313" key="5">
    <source>
        <dbReference type="Proteomes" id="UP000186922"/>
    </source>
</evidence>
<organism evidence="4 5">
    <name type="scientific">Ramazzottius varieornatus</name>
    <name type="common">Water bear</name>
    <name type="synonym">Tardigrade</name>
    <dbReference type="NCBI Taxonomy" id="947166"/>
    <lineage>
        <taxon>Eukaryota</taxon>
        <taxon>Metazoa</taxon>
        <taxon>Ecdysozoa</taxon>
        <taxon>Tardigrada</taxon>
        <taxon>Eutardigrada</taxon>
        <taxon>Parachela</taxon>
        <taxon>Hypsibioidea</taxon>
        <taxon>Ramazzottiidae</taxon>
        <taxon>Ramazzottius</taxon>
    </lineage>
</organism>
<reference evidence="4 5" key="1">
    <citation type="journal article" date="2016" name="Nat. Commun.">
        <title>Extremotolerant tardigrade genome and improved radiotolerance of human cultured cells by tardigrade-unique protein.</title>
        <authorList>
            <person name="Hashimoto T."/>
            <person name="Horikawa D.D."/>
            <person name="Saito Y."/>
            <person name="Kuwahara H."/>
            <person name="Kozuka-Hata H."/>
            <person name="Shin-I T."/>
            <person name="Minakuchi Y."/>
            <person name="Ohishi K."/>
            <person name="Motoyama A."/>
            <person name="Aizu T."/>
            <person name="Enomoto A."/>
            <person name="Kondo K."/>
            <person name="Tanaka S."/>
            <person name="Hara Y."/>
            <person name="Koshikawa S."/>
            <person name="Sagara H."/>
            <person name="Miura T."/>
            <person name="Yokobori S."/>
            <person name="Miyagawa K."/>
            <person name="Suzuki Y."/>
            <person name="Kubo T."/>
            <person name="Oyama M."/>
            <person name="Kohara Y."/>
            <person name="Fujiyama A."/>
            <person name="Arakawa K."/>
            <person name="Katayama T."/>
            <person name="Toyoda A."/>
            <person name="Kunieda T."/>
        </authorList>
    </citation>
    <scope>NUCLEOTIDE SEQUENCE [LARGE SCALE GENOMIC DNA]</scope>
    <source>
        <strain evidence="4 5">YOKOZUNA-1</strain>
    </source>
</reference>
<dbReference type="STRING" id="947166.A0A1D1V3P7"/>
<sequence>MERNTGGGGARPQSAGQGVGPSSGAPSQMFQFKLVLLGEAAVGKSSLVLRFVKGHYYEHQESTIGAAFLTQSVTVDNAIVKFEIWDTAGQERYHSLAPMYYRGAQASIIVYDITNPESFERAKTWVRELQRQASPNIVIALAGNKADLENQRKVEYEEGAKYADENGLIFLETSAKSSQNVTDVFSEVARKLPKSHSPADTRRNADAIQMNAAGQEENKKKCC</sequence>
<evidence type="ECO:0000256" key="2">
    <source>
        <dbReference type="ARBA" id="ARBA00022741"/>
    </source>
</evidence>
<comment type="caution">
    <text evidence="4">The sequence shown here is derived from an EMBL/GenBank/DDBJ whole genome shotgun (WGS) entry which is preliminary data.</text>
</comment>
<dbReference type="OrthoDB" id="63533at2759"/>
<dbReference type="InterPro" id="IPR027417">
    <property type="entry name" value="P-loop_NTPase"/>
</dbReference>
<dbReference type="GO" id="GO:0005525">
    <property type="term" value="F:GTP binding"/>
    <property type="evidence" value="ECO:0007669"/>
    <property type="project" value="InterPro"/>
</dbReference>
<protein>
    <recommendedName>
        <fullName evidence="6">Rab5</fullName>
    </recommendedName>
</protein>
<accession>A0A1D1V3P7</accession>
<dbReference type="SUPFAM" id="SSF52540">
    <property type="entry name" value="P-loop containing nucleoside triphosphate hydrolases"/>
    <property type="match status" value="1"/>
</dbReference>
<dbReference type="PRINTS" id="PR00449">
    <property type="entry name" value="RASTRNSFRMNG"/>
</dbReference>
<keyword evidence="2" id="KW-0547">Nucleotide-binding</keyword>
<feature type="compositionally biased region" description="Gly residues" evidence="3">
    <location>
        <begin position="1"/>
        <end position="10"/>
    </location>
</feature>
<dbReference type="SMART" id="SM00173">
    <property type="entry name" value="RAS"/>
    <property type="match status" value="1"/>
</dbReference>
<feature type="region of interest" description="Disordered" evidence="3">
    <location>
        <begin position="1"/>
        <end position="24"/>
    </location>
</feature>
<dbReference type="SMART" id="SM00174">
    <property type="entry name" value="RHO"/>
    <property type="match status" value="1"/>
</dbReference>
<dbReference type="Proteomes" id="UP000186922">
    <property type="component" value="Unassembled WGS sequence"/>
</dbReference>
<dbReference type="GO" id="GO:0003924">
    <property type="term" value="F:GTPase activity"/>
    <property type="evidence" value="ECO:0007669"/>
    <property type="project" value="InterPro"/>
</dbReference>
<dbReference type="EMBL" id="BDGG01000003">
    <property type="protein sequence ID" value="GAU95530.1"/>
    <property type="molecule type" value="Genomic_DNA"/>
</dbReference>
<dbReference type="PROSITE" id="PS51420">
    <property type="entry name" value="RHO"/>
    <property type="match status" value="1"/>
</dbReference>
<dbReference type="FunFam" id="3.40.50.300:FF:001667">
    <property type="entry name" value="Rab family gtpase"/>
    <property type="match status" value="1"/>
</dbReference>
<dbReference type="InterPro" id="IPR001806">
    <property type="entry name" value="Small_GTPase"/>
</dbReference>
<dbReference type="SMART" id="SM00176">
    <property type="entry name" value="RAN"/>
    <property type="match status" value="1"/>
</dbReference>
<dbReference type="InterPro" id="IPR005225">
    <property type="entry name" value="Small_GTP-bd"/>
</dbReference>
<comment type="similarity">
    <text evidence="1">Belongs to the small GTPase superfamily. Rab family.</text>
</comment>
<dbReference type="AlphaFoldDB" id="A0A1D1V3P7"/>
<evidence type="ECO:0000256" key="3">
    <source>
        <dbReference type="SAM" id="MobiDB-lite"/>
    </source>
</evidence>
<dbReference type="PROSITE" id="PS51419">
    <property type="entry name" value="RAB"/>
    <property type="match status" value="1"/>
</dbReference>
<keyword evidence="5" id="KW-1185">Reference proteome</keyword>
<evidence type="ECO:0000256" key="1">
    <source>
        <dbReference type="ARBA" id="ARBA00006270"/>
    </source>
</evidence>